<dbReference type="RefSeq" id="WP_248905859.1">
    <property type="nucleotide sequence ID" value="NZ_CP109979.1"/>
</dbReference>
<protein>
    <submittedName>
        <fullName evidence="2">GNAT family N-acetyltransferase</fullName>
        <ecNumber evidence="2">2.3.-.-</ecNumber>
    </submittedName>
</protein>
<dbReference type="InterPro" id="IPR051908">
    <property type="entry name" value="Ribosomal_N-acetyltransferase"/>
</dbReference>
<comment type="caution">
    <text evidence="2">The sequence shown here is derived from an EMBL/GenBank/DDBJ whole genome shotgun (WGS) entry which is preliminary data.</text>
</comment>
<organism evidence="2 3">
    <name type="scientific">Halocatena marina</name>
    <dbReference type="NCBI Taxonomy" id="2934937"/>
    <lineage>
        <taxon>Archaea</taxon>
        <taxon>Methanobacteriati</taxon>
        <taxon>Methanobacteriota</taxon>
        <taxon>Stenosarchaea group</taxon>
        <taxon>Halobacteria</taxon>
        <taxon>Halobacteriales</taxon>
        <taxon>Natronomonadaceae</taxon>
        <taxon>Halocatena</taxon>
    </lineage>
</organism>
<dbReference type="Gene3D" id="3.40.630.30">
    <property type="match status" value="1"/>
</dbReference>
<evidence type="ECO:0000313" key="3">
    <source>
        <dbReference type="Proteomes" id="UP001596417"/>
    </source>
</evidence>
<dbReference type="EMBL" id="JBHTAX010000001">
    <property type="protein sequence ID" value="MFC7189691.1"/>
    <property type="molecule type" value="Genomic_DNA"/>
</dbReference>
<dbReference type="AlphaFoldDB" id="A0ABD5YR20"/>
<dbReference type="InterPro" id="IPR016181">
    <property type="entry name" value="Acyl_CoA_acyltransferase"/>
</dbReference>
<evidence type="ECO:0000313" key="2">
    <source>
        <dbReference type="EMBL" id="MFC7189691.1"/>
    </source>
</evidence>
<reference evidence="2 3" key="1">
    <citation type="journal article" date="2019" name="Int. J. Syst. Evol. Microbiol.">
        <title>The Global Catalogue of Microorganisms (GCM) 10K type strain sequencing project: providing services to taxonomists for standard genome sequencing and annotation.</title>
        <authorList>
            <consortium name="The Broad Institute Genomics Platform"/>
            <consortium name="The Broad Institute Genome Sequencing Center for Infectious Disease"/>
            <person name="Wu L."/>
            <person name="Ma J."/>
        </authorList>
    </citation>
    <scope>NUCLEOTIDE SEQUENCE [LARGE SCALE GENOMIC DNA]</scope>
    <source>
        <strain evidence="2 3">RDMS1</strain>
    </source>
</reference>
<dbReference type="PANTHER" id="PTHR43441">
    <property type="entry name" value="RIBOSOMAL-PROTEIN-SERINE ACETYLTRANSFERASE"/>
    <property type="match status" value="1"/>
</dbReference>
<feature type="domain" description="N-acetyltransferase" evidence="1">
    <location>
        <begin position="52"/>
        <end position="198"/>
    </location>
</feature>
<dbReference type="PANTHER" id="PTHR43441:SF11">
    <property type="entry name" value="RIBOSOMAL-PROTEIN-SERINE ACETYLTRANSFERASE"/>
    <property type="match status" value="1"/>
</dbReference>
<dbReference type="PROSITE" id="PS51186">
    <property type="entry name" value="GNAT"/>
    <property type="match status" value="1"/>
</dbReference>
<dbReference type="SUPFAM" id="SSF55729">
    <property type="entry name" value="Acyl-CoA N-acyltransferases (Nat)"/>
    <property type="match status" value="1"/>
</dbReference>
<evidence type="ECO:0000259" key="1">
    <source>
        <dbReference type="PROSITE" id="PS51186"/>
    </source>
</evidence>
<dbReference type="InterPro" id="IPR000182">
    <property type="entry name" value="GNAT_dom"/>
</dbReference>
<keyword evidence="2" id="KW-0012">Acyltransferase</keyword>
<dbReference type="EC" id="2.3.-.-" evidence="2"/>
<accession>A0ABD5YR20</accession>
<dbReference type="Pfam" id="PF13302">
    <property type="entry name" value="Acetyltransf_3"/>
    <property type="match status" value="1"/>
</dbReference>
<dbReference type="GO" id="GO:0016746">
    <property type="term" value="F:acyltransferase activity"/>
    <property type="evidence" value="ECO:0007669"/>
    <property type="project" value="UniProtKB-KW"/>
</dbReference>
<sequence>MPGHIFLEGTDVALRVIEQTDRDHTILGWVRNNPAFRHSLGFNAPWPRSKVQEFVESIIADESSINFFICLCDEECSQDRQVNISESKGTELKHFGVDASIAGTVNLFDVDDTSGTLSYWLFKTHRGNGYATEAVSLLLEYAFNERGLHRVDAEVFEGNNSSERLLDRFGFVHEGTARDAHFTRGEFRDTYQFGLLAPEWADREEL</sequence>
<name>A0ABD5YR20_9EURY</name>
<dbReference type="GeneID" id="76199248"/>
<proteinExistence type="predicted"/>
<gene>
    <name evidence="2" type="ORF">ACFQL7_07350</name>
</gene>
<dbReference type="Proteomes" id="UP001596417">
    <property type="component" value="Unassembled WGS sequence"/>
</dbReference>
<keyword evidence="3" id="KW-1185">Reference proteome</keyword>
<keyword evidence="2" id="KW-0808">Transferase</keyword>